<comment type="cofactor">
    <cofactor evidence="1">
        <name>Mg(2+)</name>
        <dbReference type="ChEBI" id="CHEBI:18420"/>
    </cofactor>
</comment>
<dbReference type="STRING" id="364197.SAMN05216296_0253"/>
<dbReference type="OrthoDB" id="9812260at2"/>
<evidence type="ECO:0000256" key="2">
    <source>
        <dbReference type="ARBA" id="ARBA00004533"/>
    </source>
</evidence>
<dbReference type="Pfam" id="PF00990">
    <property type="entry name" value="GGDEF"/>
    <property type="match status" value="1"/>
</dbReference>
<proteinExistence type="predicted"/>
<evidence type="ECO:0000256" key="1">
    <source>
        <dbReference type="ARBA" id="ARBA00001946"/>
    </source>
</evidence>
<dbReference type="GO" id="GO:0005886">
    <property type="term" value="C:plasma membrane"/>
    <property type="evidence" value="ECO:0007669"/>
    <property type="project" value="UniProtKB-SubCell"/>
</dbReference>
<dbReference type="Gene3D" id="3.30.450.20">
    <property type="entry name" value="PAS domain"/>
    <property type="match status" value="1"/>
</dbReference>
<dbReference type="Pfam" id="PF00672">
    <property type="entry name" value="HAMP"/>
    <property type="match status" value="1"/>
</dbReference>
<dbReference type="AlphaFoldDB" id="A0A1H2E0N7"/>
<dbReference type="PROSITE" id="PS50885">
    <property type="entry name" value="HAMP"/>
    <property type="match status" value="1"/>
</dbReference>
<dbReference type="SUPFAM" id="SSF103190">
    <property type="entry name" value="Sensory domain-like"/>
    <property type="match status" value="1"/>
</dbReference>
<accession>A0A1H2E0N7</accession>
<dbReference type="FunFam" id="3.30.70.270:FF:000001">
    <property type="entry name" value="Diguanylate cyclase domain protein"/>
    <property type="match status" value="1"/>
</dbReference>
<dbReference type="NCBIfam" id="TIGR00254">
    <property type="entry name" value="GGDEF"/>
    <property type="match status" value="1"/>
</dbReference>
<dbReference type="GO" id="GO:0003824">
    <property type="term" value="F:catalytic activity"/>
    <property type="evidence" value="ECO:0007669"/>
    <property type="project" value="UniProtKB-ARBA"/>
</dbReference>
<dbReference type="Gene3D" id="6.10.340.10">
    <property type="match status" value="1"/>
</dbReference>
<dbReference type="Gene3D" id="3.30.70.270">
    <property type="match status" value="1"/>
</dbReference>
<comment type="subcellular location">
    <subcellularLocation>
        <location evidence="2">Cell inner membrane</location>
    </subcellularLocation>
</comment>
<dbReference type="InterPro" id="IPR043128">
    <property type="entry name" value="Rev_trsase/Diguanyl_cyclase"/>
</dbReference>
<evidence type="ECO:0000259" key="3">
    <source>
        <dbReference type="PROSITE" id="PS50885"/>
    </source>
</evidence>
<protein>
    <submittedName>
        <fullName evidence="5">Diguanylate cyclase</fullName>
    </submittedName>
</protein>
<dbReference type="GO" id="GO:0007165">
    <property type="term" value="P:signal transduction"/>
    <property type="evidence" value="ECO:0007669"/>
    <property type="project" value="InterPro"/>
</dbReference>
<organism evidence="5 6">
    <name type="scientific">Pseudomonas pohangensis</name>
    <dbReference type="NCBI Taxonomy" id="364197"/>
    <lineage>
        <taxon>Bacteria</taxon>
        <taxon>Pseudomonadati</taxon>
        <taxon>Pseudomonadota</taxon>
        <taxon>Gammaproteobacteria</taxon>
        <taxon>Pseudomonadales</taxon>
        <taxon>Pseudomonadaceae</taxon>
        <taxon>Pseudomonas</taxon>
    </lineage>
</organism>
<dbReference type="SMART" id="SM00304">
    <property type="entry name" value="HAMP"/>
    <property type="match status" value="1"/>
</dbReference>
<evidence type="ECO:0000259" key="4">
    <source>
        <dbReference type="PROSITE" id="PS50887"/>
    </source>
</evidence>
<evidence type="ECO:0000313" key="5">
    <source>
        <dbReference type="EMBL" id="SDT88605.1"/>
    </source>
</evidence>
<dbReference type="CDD" id="cd01949">
    <property type="entry name" value="GGDEF"/>
    <property type="match status" value="1"/>
</dbReference>
<dbReference type="InterPro" id="IPR029787">
    <property type="entry name" value="Nucleotide_cyclase"/>
</dbReference>
<dbReference type="InterPro" id="IPR000160">
    <property type="entry name" value="GGDEF_dom"/>
</dbReference>
<dbReference type="InterPro" id="IPR029151">
    <property type="entry name" value="Sensor-like_sf"/>
</dbReference>
<dbReference type="SUPFAM" id="SSF55073">
    <property type="entry name" value="Nucleotide cyclase"/>
    <property type="match status" value="1"/>
</dbReference>
<dbReference type="EMBL" id="LT629785">
    <property type="protein sequence ID" value="SDT88605.1"/>
    <property type="molecule type" value="Genomic_DNA"/>
</dbReference>
<dbReference type="PROSITE" id="PS50887">
    <property type="entry name" value="GGDEF"/>
    <property type="match status" value="1"/>
</dbReference>
<keyword evidence="6" id="KW-1185">Reference proteome</keyword>
<evidence type="ECO:0000313" key="6">
    <source>
        <dbReference type="Proteomes" id="UP000243232"/>
    </source>
</evidence>
<feature type="domain" description="GGDEF" evidence="4">
    <location>
        <begin position="427"/>
        <end position="560"/>
    </location>
</feature>
<gene>
    <name evidence="5" type="ORF">SAMN05216296_0253</name>
</gene>
<dbReference type="Proteomes" id="UP000243232">
    <property type="component" value="Chromosome I"/>
</dbReference>
<sequence>MKISISLKLTTILCLFGLLLTGLASYYSQSNSKQILLDAARRDLLIANQVLGRTLQLKLQGAATDARLLADQPQPLQVLLDTPEKASNRMMLARMFEAVMEANATFRCIRLISAQQHGLELLSVERSGLQPDSALKETGHFPYVFKTLQLKPGGQFFSEILPDRTDPNGALLLHLASPVWSEQQAAGVVVVSLDITALLARLKQELPDYYQVFLANGKGQLLLDPDHQNMPGSASGPDVLLQDQIPALASLLSGQTSSLLAALPDKYNQPSRVATFTRLLIGHGDSQTPLILGLAIPEEHILLASRELDQRMIRIVLGLGLLSLLLSLWLANALLRPLNQIGQAVSQFTDNLKLLPLPTRRGDELGKLARELDDMQKKILAQLSELSENHIQMQRMAHNDALTGLPNRRLFFDRLEHAVAKARRTGKQIGLLYVDIDEFKEINDTYGHAVGDEALRIVARLLSSVTRAADTVARLGGDEFIILLEDMEDHAVLLNIAKKLRAHLQNRMFINGHELLMTASLGLSIFPLHGEDADALVQSADNAMYGAKREGRNRICMADGQLPR</sequence>
<dbReference type="InterPro" id="IPR052163">
    <property type="entry name" value="DGC-Regulatory_Protein"/>
</dbReference>
<dbReference type="SMART" id="SM00267">
    <property type="entry name" value="GGDEF"/>
    <property type="match status" value="1"/>
</dbReference>
<dbReference type="CDD" id="cd06225">
    <property type="entry name" value="HAMP"/>
    <property type="match status" value="1"/>
</dbReference>
<feature type="domain" description="HAMP" evidence="3">
    <location>
        <begin position="332"/>
        <end position="384"/>
    </location>
</feature>
<dbReference type="RefSeq" id="WP_090192704.1">
    <property type="nucleotide sequence ID" value="NZ_LT629785.1"/>
</dbReference>
<name>A0A1H2E0N7_9PSED</name>
<dbReference type="PANTHER" id="PTHR46663:SF2">
    <property type="entry name" value="GGDEF DOMAIN-CONTAINING PROTEIN"/>
    <property type="match status" value="1"/>
</dbReference>
<dbReference type="InterPro" id="IPR003660">
    <property type="entry name" value="HAMP_dom"/>
</dbReference>
<reference evidence="6" key="1">
    <citation type="submission" date="2016-10" db="EMBL/GenBank/DDBJ databases">
        <authorList>
            <person name="Varghese N."/>
            <person name="Submissions S."/>
        </authorList>
    </citation>
    <scope>NUCLEOTIDE SEQUENCE [LARGE SCALE GENOMIC DNA]</scope>
    <source>
        <strain evidence="6">DSM 17875</strain>
    </source>
</reference>
<dbReference type="PANTHER" id="PTHR46663">
    <property type="entry name" value="DIGUANYLATE CYCLASE DGCT-RELATED"/>
    <property type="match status" value="1"/>
</dbReference>